<protein>
    <recommendedName>
        <fullName evidence="2">Major facilitator superfamily (MFS) profile domain-containing protein</fullName>
    </recommendedName>
</protein>
<keyword evidence="1" id="KW-0472">Membrane</keyword>
<keyword evidence="1" id="KW-0812">Transmembrane</keyword>
<feature type="transmembrane region" description="Helical" evidence="1">
    <location>
        <begin position="69"/>
        <end position="90"/>
    </location>
</feature>
<dbReference type="InterPro" id="IPR020846">
    <property type="entry name" value="MFS_dom"/>
</dbReference>
<keyword evidence="4" id="KW-1185">Reference proteome</keyword>
<dbReference type="Proteomes" id="UP000682202">
    <property type="component" value="Chromosome"/>
</dbReference>
<proteinExistence type="predicted"/>
<dbReference type="RefSeq" id="WP_211697699.1">
    <property type="nucleotide sequence ID" value="NZ_CP046600.1"/>
</dbReference>
<evidence type="ECO:0000259" key="2">
    <source>
        <dbReference type="PROSITE" id="PS50850"/>
    </source>
</evidence>
<evidence type="ECO:0000313" key="4">
    <source>
        <dbReference type="Proteomes" id="UP000682202"/>
    </source>
</evidence>
<feature type="transmembrane region" description="Helical" evidence="1">
    <location>
        <begin position="43"/>
        <end position="62"/>
    </location>
</feature>
<sequence length="94" mass="10047">MRPHETTGTVAGAIGGAALGYVFWLVAISIGEDFSTVSRWSRIVLLVSVALAIGAAIGGLLLRWRRKYAWSAFAFCLPVLPVVLTLAVLADVYL</sequence>
<feature type="transmembrane region" description="Helical" evidence="1">
    <location>
        <begin position="12"/>
        <end position="31"/>
    </location>
</feature>
<evidence type="ECO:0000313" key="3">
    <source>
        <dbReference type="EMBL" id="QUR66218.1"/>
    </source>
</evidence>
<gene>
    <name evidence="3" type="ORF">F6B93_03160</name>
</gene>
<dbReference type="AlphaFoldDB" id="A0A975JX04"/>
<feature type="domain" description="Major facilitator superfamily (MFS) profile" evidence="2">
    <location>
        <begin position="1"/>
        <end position="94"/>
    </location>
</feature>
<keyword evidence="1" id="KW-1133">Transmembrane helix</keyword>
<organism evidence="3 4">
    <name type="scientific">Mycobacterium spongiae</name>
    <dbReference type="NCBI Taxonomy" id="886343"/>
    <lineage>
        <taxon>Bacteria</taxon>
        <taxon>Bacillati</taxon>
        <taxon>Actinomycetota</taxon>
        <taxon>Actinomycetes</taxon>
        <taxon>Mycobacteriales</taxon>
        <taxon>Mycobacteriaceae</taxon>
        <taxon>Mycobacterium</taxon>
    </lineage>
</organism>
<dbReference type="GO" id="GO:0022857">
    <property type="term" value="F:transmembrane transporter activity"/>
    <property type="evidence" value="ECO:0007669"/>
    <property type="project" value="InterPro"/>
</dbReference>
<accession>A0A975JX04</accession>
<reference evidence="3" key="1">
    <citation type="submission" date="2019-12" db="EMBL/GenBank/DDBJ databases">
        <title>Mycobacterium spongiae sp. nov.</title>
        <authorList>
            <person name="Stinear T."/>
        </authorList>
    </citation>
    <scope>NUCLEOTIDE SEQUENCE</scope>
    <source>
        <strain evidence="3">FSD4b-SM</strain>
    </source>
</reference>
<evidence type="ECO:0000256" key="1">
    <source>
        <dbReference type="SAM" id="Phobius"/>
    </source>
</evidence>
<dbReference type="PROSITE" id="PS50850">
    <property type="entry name" value="MFS"/>
    <property type="match status" value="1"/>
</dbReference>
<dbReference type="KEGG" id="mspg:F6B93_03160"/>
<dbReference type="EMBL" id="CP046600">
    <property type="protein sequence ID" value="QUR66218.1"/>
    <property type="molecule type" value="Genomic_DNA"/>
</dbReference>
<name>A0A975JX04_9MYCO</name>